<reference evidence="2 3" key="1">
    <citation type="submission" date="2021-06" db="EMBL/GenBank/DDBJ databases">
        <authorList>
            <person name="Sun Q."/>
            <person name="Li D."/>
        </authorList>
    </citation>
    <scope>NUCLEOTIDE SEQUENCE [LARGE SCALE GENOMIC DNA]</scope>
    <source>
        <strain evidence="2 3">MSJ-5</strain>
    </source>
</reference>
<name>A0ABS6G667_9FIRM</name>
<evidence type="ECO:0000313" key="2">
    <source>
        <dbReference type="EMBL" id="MBU5676876.1"/>
    </source>
</evidence>
<organism evidence="2 3">
    <name type="scientific">Alkaliphilus flagellatus</name>
    <dbReference type="NCBI Taxonomy" id="2841507"/>
    <lineage>
        <taxon>Bacteria</taxon>
        <taxon>Bacillati</taxon>
        <taxon>Bacillota</taxon>
        <taxon>Clostridia</taxon>
        <taxon>Peptostreptococcales</taxon>
        <taxon>Natronincolaceae</taxon>
        <taxon>Alkaliphilus</taxon>
    </lineage>
</organism>
<dbReference type="Proteomes" id="UP000779508">
    <property type="component" value="Unassembled WGS sequence"/>
</dbReference>
<proteinExistence type="predicted"/>
<keyword evidence="1" id="KW-1133">Transmembrane helix</keyword>
<comment type="caution">
    <text evidence="2">The sequence shown here is derived from an EMBL/GenBank/DDBJ whole genome shotgun (WGS) entry which is preliminary data.</text>
</comment>
<dbReference type="RefSeq" id="WP_216417178.1">
    <property type="nucleotide sequence ID" value="NZ_JAHLQK010000004.1"/>
</dbReference>
<keyword evidence="1" id="KW-0472">Membrane</keyword>
<sequence length="96" mass="10491">MEKTKLTKVIKIITIITSIVTVLYLGFSFLIPVYLSYRLNIEASKVDSIGIIGGADEPTTIFLTSTSSFANSIIIICALFSIAGIAYLVLNRKVMK</sequence>
<protein>
    <submittedName>
        <fullName evidence="2">Sodium ion-translocating decarboxylase subunit beta</fullName>
    </submittedName>
</protein>
<keyword evidence="1" id="KW-0812">Transmembrane</keyword>
<feature type="transmembrane region" description="Helical" evidence="1">
    <location>
        <begin position="12"/>
        <end position="35"/>
    </location>
</feature>
<accession>A0ABS6G667</accession>
<feature type="transmembrane region" description="Helical" evidence="1">
    <location>
        <begin position="69"/>
        <end position="90"/>
    </location>
</feature>
<keyword evidence="3" id="KW-1185">Reference proteome</keyword>
<evidence type="ECO:0000313" key="3">
    <source>
        <dbReference type="Proteomes" id="UP000779508"/>
    </source>
</evidence>
<gene>
    <name evidence="2" type="ORF">KQI88_10645</name>
</gene>
<dbReference type="EMBL" id="JAHLQK010000004">
    <property type="protein sequence ID" value="MBU5676876.1"/>
    <property type="molecule type" value="Genomic_DNA"/>
</dbReference>
<evidence type="ECO:0000256" key="1">
    <source>
        <dbReference type="SAM" id="Phobius"/>
    </source>
</evidence>